<dbReference type="Pfam" id="PF06776">
    <property type="entry name" value="IalB"/>
    <property type="match status" value="1"/>
</dbReference>
<dbReference type="Gene3D" id="2.60.40.1880">
    <property type="entry name" value="Invasion associated locus B (IalB) protein"/>
    <property type="match status" value="1"/>
</dbReference>
<organism evidence="1 2">
    <name type="scientific">Chelatococcus albus</name>
    <dbReference type="NCBI Taxonomy" id="3047466"/>
    <lineage>
        <taxon>Bacteria</taxon>
        <taxon>Pseudomonadati</taxon>
        <taxon>Pseudomonadota</taxon>
        <taxon>Alphaproteobacteria</taxon>
        <taxon>Hyphomicrobiales</taxon>
        <taxon>Chelatococcaceae</taxon>
        <taxon>Chelatococcus</taxon>
    </lineage>
</organism>
<name>A0ABT7ACD2_9HYPH</name>
<sequence>MAIGLPAFAAPLPGGAGSLVETYQDWVVACQAQNNVTTCVMRQVQSNAQTGQHVLTAEFRNAADGKLEGVLLMPFGLALAQGAAAKIDENATGLTLSFSTCMPQGCIAPVSVDAATAGKLRSGTTLNVSAAALNPPQPVRFKVSLKGFSSALSRIVELTK</sequence>
<keyword evidence="2" id="KW-1185">Reference proteome</keyword>
<gene>
    <name evidence="1" type="ORF">QNA08_02075</name>
</gene>
<evidence type="ECO:0000313" key="2">
    <source>
        <dbReference type="Proteomes" id="UP001321492"/>
    </source>
</evidence>
<dbReference type="InterPro" id="IPR038696">
    <property type="entry name" value="IalB_sf"/>
</dbReference>
<dbReference type="Proteomes" id="UP001321492">
    <property type="component" value="Unassembled WGS sequence"/>
</dbReference>
<protein>
    <submittedName>
        <fullName evidence="1">Invasion associated locus B family protein</fullName>
    </submittedName>
</protein>
<accession>A0ABT7ACD2</accession>
<dbReference type="EMBL" id="JASJEV010000001">
    <property type="protein sequence ID" value="MDJ1157026.1"/>
    <property type="molecule type" value="Genomic_DNA"/>
</dbReference>
<comment type="caution">
    <text evidence="1">The sequence shown here is derived from an EMBL/GenBank/DDBJ whole genome shotgun (WGS) entry which is preliminary data.</text>
</comment>
<dbReference type="InterPro" id="IPR010642">
    <property type="entry name" value="Invasion_prot_B"/>
</dbReference>
<evidence type="ECO:0000313" key="1">
    <source>
        <dbReference type="EMBL" id="MDJ1157026.1"/>
    </source>
</evidence>
<proteinExistence type="predicted"/>
<reference evidence="1 2" key="1">
    <citation type="submission" date="2023-05" db="EMBL/GenBank/DDBJ databases">
        <title>Chelatococcus sp. nov., a moderately thermophilic bacterium isolated from hot spring microbial mat.</title>
        <authorList>
            <person name="Hu C.-J."/>
            <person name="Li W.-J."/>
        </authorList>
    </citation>
    <scope>NUCLEOTIDE SEQUENCE [LARGE SCALE GENOMIC DNA]</scope>
    <source>
        <strain evidence="1 2">SYSU G07232</strain>
    </source>
</reference>
<dbReference type="RefSeq" id="WP_283739302.1">
    <property type="nucleotide sequence ID" value="NZ_JASJEV010000001.1"/>
</dbReference>